<dbReference type="AlphaFoldDB" id="A0ABD2QN93"/>
<reference evidence="1 2" key="1">
    <citation type="submission" date="2024-11" db="EMBL/GenBank/DDBJ databases">
        <title>Adaptive evolution of stress response genes in parasites aligns with host niche diversity.</title>
        <authorList>
            <person name="Hahn C."/>
            <person name="Resl P."/>
        </authorList>
    </citation>
    <scope>NUCLEOTIDE SEQUENCE [LARGE SCALE GENOMIC DNA]</scope>
    <source>
        <strain evidence="1">EGGRZ-B1_66</strain>
        <tissue evidence="1">Body</tissue>
    </source>
</reference>
<evidence type="ECO:0000313" key="1">
    <source>
        <dbReference type="EMBL" id="KAL3321009.1"/>
    </source>
</evidence>
<gene>
    <name evidence="1" type="ORF">Ciccas_000331</name>
</gene>
<sequence length="120" mass="14007">MTLDPLNGNDQTLMASAKSVPTVVTIEHSDNYEDHNNFASSTSNSLQLRQSRTYCNLNSFTYEKRPDHSPHEMERFNAGNEETIRMNNRYEAQYRRLQSRIYDFLERPKSCLAITYHLAV</sequence>
<keyword evidence="2" id="KW-1185">Reference proteome</keyword>
<proteinExistence type="predicted"/>
<protein>
    <submittedName>
        <fullName evidence="1">Uncharacterized protein</fullName>
    </submittedName>
</protein>
<dbReference type="EMBL" id="JBJKFK010000016">
    <property type="protein sequence ID" value="KAL3321009.1"/>
    <property type="molecule type" value="Genomic_DNA"/>
</dbReference>
<comment type="caution">
    <text evidence="1">The sequence shown here is derived from an EMBL/GenBank/DDBJ whole genome shotgun (WGS) entry which is preliminary data.</text>
</comment>
<evidence type="ECO:0000313" key="2">
    <source>
        <dbReference type="Proteomes" id="UP001626550"/>
    </source>
</evidence>
<dbReference type="Proteomes" id="UP001626550">
    <property type="component" value="Unassembled WGS sequence"/>
</dbReference>
<name>A0ABD2QN93_9PLAT</name>
<accession>A0ABD2QN93</accession>
<organism evidence="1 2">
    <name type="scientific">Cichlidogyrus casuarinus</name>
    <dbReference type="NCBI Taxonomy" id="1844966"/>
    <lineage>
        <taxon>Eukaryota</taxon>
        <taxon>Metazoa</taxon>
        <taxon>Spiralia</taxon>
        <taxon>Lophotrochozoa</taxon>
        <taxon>Platyhelminthes</taxon>
        <taxon>Monogenea</taxon>
        <taxon>Monopisthocotylea</taxon>
        <taxon>Dactylogyridea</taxon>
        <taxon>Ancyrocephalidae</taxon>
        <taxon>Cichlidogyrus</taxon>
    </lineage>
</organism>